<proteinExistence type="predicted"/>
<evidence type="ECO:0000313" key="1">
    <source>
        <dbReference type="EMBL" id="CAG8654590.1"/>
    </source>
</evidence>
<organism evidence="1 2">
    <name type="scientific">Cetraspora pellucida</name>
    <dbReference type="NCBI Taxonomy" id="1433469"/>
    <lineage>
        <taxon>Eukaryota</taxon>
        <taxon>Fungi</taxon>
        <taxon>Fungi incertae sedis</taxon>
        <taxon>Mucoromycota</taxon>
        <taxon>Glomeromycotina</taxon>
        <taxon>Glomeromycetes</taxon>
        <taxon>Diversisporales</taxon>
        <taxon>Gigasporaceae</taxon>
        <taxon>Cetraspora</taxon>
    </lineage>
</organism>
<protein>
    <submittedName>
        <fullName evidence="1">4863_t:CDS:1</fullName>
    </submittedName>
</protein>
<keyword evidence="2" id="KW-1185">Reference proteome</keyword>
<reference evidence="1" key="1">
    <citation type="submission" date="2021-06" db="EMBL/GenBank/DDBJ databases">
        <authorList>
            <person name="Kallberg Y."/>
            <person name="Tangrot J."/>
            <person name="Rosling A."/>
        </authorList>
    </citation>
    <scope>NUCLEOTIDE SEQUENCE</scope>
    <source>
        <strain evidence="1">28 12/20/2015</strain>
    </source>
</reference>
<accession>A0ACA9NJU4</accession>
<comment type="caution">
    <text evidence="1">The sequence shown here is derived from an EMBL/GenBank/DDBJ whole genome shotgun (WGS) entry which is preliminary data.</text>
</comment>
<gene>
    <name evidence="1" type="ORF">SPELUC_LOCUS9047</name>
</gene>
<sequence>MDGGIYEKFFWNSKPFSENEKKIITNKWIENMERLIKLEKKTNMNQYIDRLLTIAESLKNNQLFIPDSSSNLFLEDLESEREKRKNYLNDNGPIHSLINLTNISDKAKDDFNKRRLKILGQEEILEIIKPEIPKPSIEFNNLKKEIENIELPDILKLADGNDLHQKITNSNIPKEDIIKLQKLREDKLNKLVEKQYNKLNNIVNNSRNIDDLSKIENELSNNNLLTNEQKNNLLSSINTKKDEIKNESEFDSLQNLISEETD</sequence>
<name>A0ACA9NJU4_9GLOM</name>
<feature type="non-terminal residue" evidence="1">
    <location>
        <position position="262"/>
    </location>
</feature>
<dbReference type="EMBL" id="CAJVPW010014528">
    <property type="protein sequence ID" value="CAG8654590.1"/>
    <property type="molecule type" value="Genomic_DNA"/>
</dbReference>
<evidence type="ECO:0000313" key="2">
    <source>
        <dbReference type="Proteomes" id="UP000789366"/>
    </source>
</evidence>
<dbReference type="Proteomes" id="UP000789366">
    <property type="component" value="Unassembled WGS sequence"/>
</dbReference>